<organism evidence="9 10">
    <name type="scientific">Daejeonella rubra</name>
    <dbReference type="NCBI Taxonomy" id="990371"/>
    <lineage>
        <taxon>Bacteria</taxon>
        <taxon>Pseudomonadati</taxon>
        <taxon>Bacteroidota</taxon>
        <taxon>Sphingobacteriia</taxon>
        <taxon>Sphingobacteriales</taxon>
        <taxon>Sphingobacteriaceae</taxon>
        <taxon>Daejeonella</taxon>
    </lineage>
</organism>
<sequence length="566" mass="65593">MQFLKMNRSTNTLAVNNQRTAFFGIKNKVKRIIFFLSAGSLFLFASSCKNSNSRFADNPQQLLDSTYYIEYVKSDPKLNDQIDLVKTFYRDRKFELAWYKNNEMVPQAEKMLDVIRKASDEGLNPADYLIIDFEKLYAELKASKKDFERFSIVQKEIDVALTATYFIWASDYYRGVVVPNENKEIEWDVKRNRIKLDLALLNVLGEKESQYPYANFSPLHPEYTRLKTALAAYRKIETAGSWPIVQAAPKLKKGMQSPVIPALAKRMGVNIDSSTVYSEELFNAVRQFQTDQGLKPDGALGAETIRIMNVPIKDRIKQIILNMERWRWLPRSFESNYLLVNIPEFKVYVFEEGKSKISMNVIVGKALNSTPVFSDKMEYVVLSPYWNVPFSIIKEDLAPKLASNPSYLDRLDMEIITSKGENVSPSSIDWNTISEDNWNYTLRRRPGPKNDLGDVKFIFPNSNDIYLHDTPHDELFSQAKRGFSHGCVRVEKPIDLAVYLLRDQENWDREKILSAISERKEKQIKLKVTLPVYLVYFTAFTDESGKVHFRDDIYGHDKTLAEHYFN</sequence>
<evidence type="ECO:0000256" key="2">
    <source>
        <dbReference type="ARBA" id="ARBA00005992"/>
    </source>
</evidence>
<dbReference type="InterPro" id="IPR038063">
    <property type="entry name" value="Transpep_catalytic_dom"/>
</dbReference>
<gene>
    <name evidence="9" type="ORF">SAMN05421813_109131</name>
</gene>
<dbReference type="GO" id="GO:0009252">
    <property type="term" value="P:peptidoglycan biosynthetic process"/>
    <property type="evidence" value="ECO:0007669"/>
    <property type="project" value="UniProtKB-UniPathway"/>
</dbReference>
<evidence type="ECO:0000256" key="4">
    <source>
        <dbReference type="ARBA" id="ARBA00022960"/>
    </source>
</evidence>
<dbReference type="InterPro" id="IPR052905">
    <property type="entry name" value="LD-transpeptidase_YkuD-like"/>
</dbReference>
<dbReference type="GO" id="GO:0016740">
    <property type="term" value="F:transferase activity"/>
    <property type="evidence" value="ECO:0007669"/>
    <property type="project" value="UniProtKB-KW"/>
</dbReference>
<dbReference type="SUPFAM" id="SSF141523">
    <property type="entry name" value="L,D-transpeptidase catalytic domain-like"/>
    <property type="match status" value="1"/>
</dbReference>
<evidence type="ECO:0000256" key="6">
    <source>
        <dbReference type="ARBA" id="ARBA00023316"/>
    </source>
</evidence>
<dbReference type="OrthoDB" id="9778545at2"/>
<comment type="pathway">
    <text evidence="1 7">Cell wall biogenesis; peptidoglycan biosynthesis.</text>
</comment>
<keyword evidence="6 7" id="KW-0961">Cell wall biogenesis/degradation</keyword>
<name>A0A1G9S900_9SPHI</name>
<dbReference type="Pfam" id="PF01471">
    <property type="entry name" value="PG_binding_1"/>
    <property type="match status" value="1"/>
</dbReference>
<dbReference type="Gene3D" id="2.40.440.10">
    <property type="entry name" value="L,D-transpeptidase catalytic domain-like"/>
    <property type="match status" value="1"/>
</dbReference>
<feature type="active site" description="Proton donor/acceptor" evidence="7">
    <location>
        <position position="468"/>
    </location>
</feature>
<dbReference type="CDD" id="cd16913">
    <property type="entry name" value="YkuD_like"/>
    <property type="match status" value="1"/>
</dbReference>
<evidence type="ECO:0000256" key="7">
    <source>
        <dbReference type="PROSITE-ProRule" id="PRU01373"/>
    </source>
</evidence>
<evidence type="ECO:0000256" key="5">
    <source>
        <dbReference type="ARBA" id="ARBA00022984"/>
    </source>
</evidence>
<dbReference type="GO" id="GO:0071555">
    <property type="term" value="P:cell wall organization"/>
    <property type="evidence" value="ECO:0007669"/>
    <property type="project" value="UniProtKB-UniRule"/>
</dbReference>
<keyword evidence="3" id="KW-0808">Transferase</keyword>
<dbReference type="Proteomes" id="UP000199226">
    <property type="component" value="Unassembled WGS sequence"/>
</dbReference>
<accession>A0A1G9S900</accession>
<reference evidence="10" key="1">
    <citation type="submission" date="2016-10" db="EMBL/GenBank/DDBJ databases">
        <authorList>
            <person name="Varghese N."/>
            <person name="Submissions S."/>
        </authorList>
    </citation>
    <scope>NUCLEOTIDE SEQUENCE [LARGE SCALE GENOMIC DNA]</scope>
    <source>
        <strain evidence="10">DSM 24536</strain>
    </source>
</reference>
<dbReference type="GO" id="GO:0004180">
    <property type="term" value="F:carboxypeptidase activity"/>
    <property type="evidence" value="ECO:0007669"/>
    <property type="project" value="UniProtKB-ARBA"/>
</dbReference>
<dbReference type="InterPro" id="IPR036366">
    <property type="entry name" value="PGBDSf"/>
</dbReference>
<dbReference type="STRING" id="990371.SAMN05421813_109131"/>
<dbReference type="UniPathway" id="UPA00219"/>
<dbReference type="GO" id="GO:0008360">
    <property type="term" value="P:regulation of cell shape"/>
    <property type="evidence" value="ECO:0007669"/>
    <property type="project" value="UniProtKB-UniRule"/>
</dbReference>
<keyword evidence="5 7" id="KW-0573">Peptidoglycan synthesis</keyword>
<dbReference type="InterPro" id="IPR045380">
    <property type="entry name" value="LD_TPept_scaffold_dom"/>
</dbReference>
<feature type="active site" description="Nucleophile" evidence="7">
    <location>
        <position position="487"/>
    </location>
</feature>
<dbReference type="InterPro" id="IPR036365">
    <property type="entry name" value="PGBD-like_sf"/>
</dbReference>
<evidence type="ECO:0000256" key="1">
    <source>
        <dbReference type="ARBA" id="ARBA00004752"/>
    </source>
</evidence>
<keyword evidence="4 7" id="KW-0133">Cell shape</keyword>
<dbReference type="InterPro" id="IPR005490">
    <property type="entry name" value="LD_TPept_cat_dom"/>
</dbReference>
<protein>
    <submittedName>
        <fullName evidence="9">Murein L,D-transpeptidase YcbB/YkuD</fullName>
    </submittedName>
</protein>
<dbReference type="PANTHER" id="PTHR41533">
    <property type="entry name" value="L,D-TRANSPEPTIDASE HI_1667-RELATED"/>
    <property type="match status" value="1"/>
</dbReference>
<evidence type="ECO:0000313" key="10">
    <source>
        <dbReference type="Proteomes" id="UP000199226"/>
    </source>
</evidence>
<dbReference type="InterPro" id="IPR002477">
    <property type="entry name" value="Peptidoglycan-bd-like"/>
</dbReference>
<evidence type="ECO:0000259" key="8">
    <source>
        <dbReference type="PROSITE" id="PS52029"/>
    </source>
</evidence>
<dbReference type="Pfam" id="PF03734">
    <property type="entry name" value="YkuD"/>
    <property type="match status" value="1"/>
</dbReference>
<dbReference type="PANTHER" id="PTHR41533:SF2">
    <property type="entry name" value="BLR7131 PROTEIN"/>
    <property type="match status" value="1"/>
</dbReference>
<keyword evidence="10" id="KW-1185">Reference proteome</keyword>
<dbReference type="SUPFAM" id="SSF47090">
    <property type="entry name" value="PGBD-like"/>
    <property type="match status" value="1"/>
</dbReference>
<dbReference type="EMBL" id="FNHH01000009">
    <property type="protein sequence ID" value="SDM31939.1"/>
    <property type="molecule type" value="Genomic_DNA"/>
</dbReference>
<dbReference type="AlphaFoldDB" id="A0A1G9S900"/>
<comment type="similarity">
    <text evidence="2">Belongs to the YkuD family.</text>
</comment>
<evidence type="ECO:0000313" key="9">
    <source>
        <dbReference type="EMBL" id="SDM31939.1"/>
    </source>
</evidence>
<dbReference type="PROSITE" id="PS52029">
    <property type="entry name" value="LD_TPASE"/>
    <property type="match status" value="1"/>
</dbReference>
<dbReference type="Gene3D" id="1.10.101.10">
    <property type="entry name" value="PGBD-like superfamily/PGBD"/>
    <property type="match status" value="1"/>
</dbReference>
<dbReference type="Pfam" id="PF20142">
    <property type="entry name" value="Scaffold"/>
    <property type="match status" value="1"/>
</dbReference>
<feature type="domain" description="L,D-TPase catalytic" evidence="8">
    <location>
        <begin position="336"/>
        <end position="515"/>
    </location>
</feature>
<evidence type="ECO:0000256" key="3">
    <source>
        <dbReference type="ARBA" id="ARBA00022679"/>
    </source>
</evidence>
<proteinExistence type="inferred from homology"/>